<name>A0A074VNK3_AURM1</name>
<evidence type="ECO:0000313" key="4">
    <source>
        <dbReference type="Proteomes" id="UP000030672"/>
    </source>
</evidence>
<keyword evidence="4" id="KW-1185">Reference proteome</keyword>
<reference evidence="3 4" key="1">
    <citation type="journal article" date="2014" name="BMC Genomics">
        <title>Genome sequencing of four Aureobasidium pullulans varieties: biotechnological potential, stress tolerance, and description of new species.</title>
        <authorList>
            <person name="Gostin Ar C."/>
            <person name="Ohm R.A."/>
            <person name="Kogej T."/>
            <person name="Sonjak S."/>
            <person name="Turk M."/>
            <person name="Zajc J."/>
            <person name="Zalar P."/>
            <person name="Grube M."/>
            <person name="Sun H."/>
            <person name="Han J."/>
            <person name="Sharma A."/>
            <person name="Chiniquy J."/>
            <person name="Ngan C.Y."/>
            <person name="Lipzen A."/>
            <person name="Barry K."/>
            <person name="Grigoriev I.V."/>
            <person name="Gunde-Cimerman N."/>
        </authorList>
    </citation>
    <scope>NUCLEOTIDE SEQUENCE [LARGE SCALE GENOMIC DNA]</scope>
    <source>
        <strain evidence="3 4">CBS 110374</strain>
    </source>
</reference>
<dbReference type="HOGENOM" id="CLU_2084384_0_0_1"/>
<gene>
    <name evidence="3" type="ORF">M437DRAFT_53655</name>
</gene>
<dbReference type="AlphaFoldDB" id="A0A074VNK3"/>
<dbReference type="GeneID" id="63915934"/>
<keyword evidence="2" id="KW-0472">Membrane</keyword>
<evidence type="ECO:0000256" key="1">
    <source>
        <dbReference type="SAM" id="MobiDB-lite"/>
    </source>
</evidence>
<keyword evidence="2" id="KW-1133">Transmembrane helix</keyword>
<feature type="region of interest" description="Disordered" evidence="1">
    <location>
        <begin position="21"/>
        <end position="41"/>
    </location>
</feature>
<keyword evidence="2" id="KW-0812">Transmembrane</keyword>
<dbReference type="RefSeq" id="XP_040877682.1">
    <property type="nucleotide sequence ID" value="XM_041022561.1"/>
</dbReference>
<dbReference type="EMBL" id="KL584841">
    <property type="protein sequence ID" value="KEQ60659.1"/>
    <property type="molecule type" value="Genomic_DNA"/>
</dbReference>
<feature type="transmembrane region" description="Helical" evidence="2">
    <location>
        <begin position="83"/>
        <end position="107"/>
    </location>
</feature>
<protein>
    <submittedName>
        <fullName evidence="3">Uncharacterized protein</fullName>
    </submittedName>
</protein>
<sequence length="117" mass="12895">MASINTKDSDAISETSTLAGSLSTTDYVPRKSTNKNNNNNNTNFIALQTLLEAPELEQSSSLHARETIVESQAVVKKNKRRKIYWIIGLTTFGCCTVLGAILAVIFGPRPVQQEHSW</sequence>
<proteinExistence type="predicted"/>
<accession>A0A074VNK3</accession>
<evidence type="ECO:0000313" key="3">
    <source>
        <dbReference type="EMBL" id="KEQ60659.1"/>
    </source>
</evidence>
<evidence type="ECO:0000256" key="2">
    <source>
        <dbReference type="SAM" id="Phobius"/>
    </source>
</evidence>
<dbReference type="Proteomes" id="UP000030672">
    <property type="component" value="Unassembled WGS sequence"/>
</dbReference>
<organism evidence="3 4">
    <name type="scientific">Aureobasidium melanogenum (strain CBS 110374)</name>
    <name type="common">Aureobasidium pullulans var. melanogenum</name>
    <dbReference type="NCBI Taxonomy" id="1043003"/>
    <lineage>
        <taxon>Eukaryota</taxon>
        <taxon>Fungi</taxon>
        <taxon>Dikarya</taxon>
        <taxon>Ascomycota</taxon>
        <taxon>Pezizomycotina</taxon>
        <taxon>Dothideomycetes</taxon>
        <taxon>Dothideomycetidae</taxon>
        <taxon>Dothideales</taxon>
        <taxon>Saccotheciaceae</taxon>
        <taxon>Aureobasidium</taxon>
    </lineage>
</organism>